<protein>
    <submittedName>
        <fullName evidence="1">Uncharacterized protein</fullName>
    </submittedName>
</protein>
<dbReference type="AlphaFoldDB" id="G2XQG6"/>
<sequence length="78" mass="8498">MGKEHHIKQRGLYLRLARLSNATSSSFYPTSSTSNTTAESSTLAKIGSSPRWMALSIRPAFLPHHVGYTSSTSSAEEL</sequence>
<dbReference type="HOGENOM" id="CLU_2621729_0_0_1"/>
<evidence type="ECO:0000313" key="2">
    <source>
        <dbReference type="Proteomes" id="UP000008177"/>
    </source>
</evidence>
<proteinExistence type="predicted"/>
<accession>G2XQG6</accession>
<dbReference type="InParanoid" id="G2XQG6"/>
<dbReference type="EMBL" id="FQ790252">
    <property type="protein sequence ID" value="CCD43071.1"/>
    <property type="molecule type" value="Genomic_DNA"/>
</dbReference>
<gene>
    <name evidence="1" type="ORF">BofuT4_uP069110.1</name>
</gene>
<organism evidence="1 2">
    <name type="scientific">Botryotinia fuckeliana (strain T4)</name>
    <name type="common">Noble rot fungus</name>
    <name type="synonym">Botrytis cinerea</name>
    <dbReference type="NCBI Taxonomy" id="999810"/>
    <lineage>
        <taxon>Eukaryota</taxon>
        <taxon>Fungi</taxon>
        <taxon>Dikarya</taxon>
        <taxon>Ascomycota</taxon>
        <taxon>Pezizomycotina</taxon>
        <taxon>Leotiomycetes</taxon>
        <taxon>Helotiales</taxon>
        <taxon>Sclerotiniaceae</taxon>
        <taxon>Botrytis</taxon>
    </lineage>
</organism>
<name>G2XQG6_BOTF4</name>
<dbReference type="Proteomes" id="UP000008177">
    <property type="component" value="Unplaced contigs"/>
</dbReference>
<reference evidence="2" key="1">
    <citation type="journal article" date="2011" name="PLoS Genet.">
        <title>Genomic analysis of the necrotrophic fungal pathogens Sclerotinia sclerotiorum and Botrytis cinerea.</title>
        <authorList>
            <person name="Amselem J."/>
            <person name="Cuomo C.A."/>
            <person name="van Kan J.A."/>
            <person name="Viaud M."/>
            <person name="Benito E.P."/>
            <person name="Couloux A."/>
            <person name="Coutinho P.M."/>
            <person name="de Vries R.P."/>
            <person name="Dyer P.S."/>
            <person name="Fillinger S."/>
            <person name="Fournier E."/>
            <person name="Gout L."/>
            <person name="Hahn M."/>
            <person name="Kohn L."/>
            <person name="Lapalu N."/>
            <person name="Plummer K.M."/>
            <person name="Pradier J.M."/>
            <person name="Quevillon E."/>
            <person name="Sharon A."/>
            <person name="Simon A."/>
            <person name="ten Have A."/>
            <person name="Tudzynski B."/>
            <person name="Tudzynski P."/>
            <person name="Wincker P."/>
            <person name="Andrew M."/>
            <person name="Anthouard V."/>
            <person name="Beever R.E."/>
            <person name="Beffa R."/>
            <person name="Benoit I."/>
            <person name="Bouzid O."/>
            <person name="Brault B."/>
            <person name="Chen Z."/>
            <person name="Choquer M."/>
            <person name="Collemare J."/>
            <person name="Cotton P."/>
            <person name="Danchin E.G."/>
            <person name="Da Silva C."/>
            <person name="Gautier A."/>
            <person name="Giraud C."/>
            <person name="Giraud T."/>
            <person name="Gonzalez C."/>
            <person name="Grossetete S."/>
            <person name="Guldener U."/>
            <person name="Henrissat B."/>
            <person name="Howlett B.J."/>
            <person name="Kodira C."/>
            <person name="Kretschmer M."/>
            <person name="Lappartient A."/>
            <person name="Leroch M."/>
            <person name="Levis C."/>
            <person name="Mauceli E."/>
            <person name="Neuveglise C."/>
            <person name="Oeser B."/>
            <person name="Pearson M."/>
            <person name="Poulain J."/>
            <person name="Poussereau N."/>
            <person name="Quesneville H."/>
            <person name="Rascle C."/>
            <person name="Schumacher J."/>
            <person name="Segurens B."/>
            <person name="Sexton A."/>
            <person name="Silva E."/>
            <person name="Sirven C."/>
            <person name="Soanes D.M."/>
            <person name="Talbot N.J."/>
            <person name="Templeton M."/>
            <person name="Yandava C."/>
            <person name="Yarden O."/>
            <person name="Zeng Q."/>
            <person name="Rollins J.A."/>
            <person name="Lebrun M.H."/>
            <person name="Dickman M."/>
        </authorList>
    </citation>
    <scope>NUCLEOTIDE SEQUENCE [LARGE SCALE GENOMIC DNA]</scope>
    <source>
        <strain evidence="2">T4</strain>
    </source>
</reference>
<evidence type="ECO:0000313" key="1">
    <source>
        <dbReference type="EMBL" id="CCD43071.1"/>
    </source>
</evidence>